<accession>A0A2A5MIE3</accession>
<dbReference type="RefSeq" id="WP_017898637.1">
    <property type="nucleotide sequence ID" value="NZ_JAHMSO010000011.1"/>
</dbReference>
<dbReference type="AlphaFoldDB" id="A0A2A5MIE3"/>
<sequence>MYDDYDKREANIASFLSNKIKRCIKCGRELDYKEKFYYTDRICNLCRGLQPFDSEDVPEVESEVKSPFPIINLDLSKYEDKGQQNRSDFEKQVFSRYPEWQLLREKAEKDWDAAHPRPEEINFVTQIPSYSLIITDERIAELINQYDANGAVNIKVEELISLLWEVREYRKI</sequence>
<evidence type="ECO:0000313" key="1">
    <source>
        <dbReference type="EMBL" id="PCM60585.1"/>
    </source>
</evidence>
<organism evidence="1 2">
    <name type="scientific">Klebsiella quasipneumoniae</name>
    <dbReference type="NCBI Taxonomy" id="1463165"/>
    <lineage>
        <taxon>Bacteria</taxon>
        <taxon>Pseudomonadati</taxon>
        <taxon>Pseudomonadota</taxon>
        <taxon>Gammaproteobacteria</taxon>
        <taxon>Enterobacterales</taxon>
        <taxon>Enterobacteriaceae</taxon>
        <taxon>Klebsiella/Raoultella group</taxon>
        <taxon>Klebsiella</taxon>
        <taxon>Klebsiella pneumoniae complex</taxon>
    </lineage>
</organism>
<name>A0A2A5MIE3_9ENTR</name>
<evidence type="ECO:0000313" key="2">
    <source>
        <dbReference type="Proteomes" id="UP000217648"/>
    </source>
</evidence>
<comment type="caution">
    <text evidence="1">The sequence shown here is derived from an EMBL/GenBank/DDBJ whole genome shotgun (WGS) entry which is preliminary data.</text>
</comment>
<gene>
    <name evidence="1" type="ORF">CP911_14910</name>
</gene>
<protein>
    <submittedName>
        <fullName evidence="1">Uncharacterized protein</fullName>
    </submittedName>
</protein>
<dbReference type="EMBL" id="NXHG01000008">
    <property type="protein sequence ID" value="PCM60585.1"/>
    <property type="molecule type" value="Genomic_DNA"/>
</dbReference>
<dbReference type="Proteomes" id="UP000217648">
    <property type="component" value="Unassembled WGS sequence"/>
</dbReference>
<dbReference type="STRING" id="1463164.KQS06HV_90092"/>
<proteinExistence type="predicted"/>
<reference evidence="1 2" key="1">
    <citation type="submission" date="2017-09" db="EMBL/GenBank/DDBJ databases">
        <title>Mdr eskape-Ghana.</title>
        <authorList>
            <person name="Agyepong N."/>
            <person name="Janice J."/>
            <person name="Samuelsen O."/>
            <person name="Owusu-Ofori A."/>
            <person name="Sundsfjord A."/>
            <person name="Essack S."/>
            <person name="Pedersen T."/>
        </authorList>
    </citation>
    <scope>NUCLEOTIDE SEQUENCE [LARGE SCALE GENOMIC DNA]</scope>
    <source>
        <strain evidence="1 2">46</strain>
    </source>
</reference>